<name>A0A645AGM6_9ZZZZ</name>
<feature type="transmembrane region" description="Helical" evidence="1">
    <location>
        <begin position="72"/>
        <end position="93"/>
    </location>
</feature>
<dbReference type="EMBL" id="VSSQ01012257">
    <property type="protein sequence ID" value="MPM48794.1"/>
    <property type="molecule type" value="Genomic_DNA"/>
</dbReference>
<sequence>MVRINTYDEMLKLLIAYDRKLMTQQEFEQKKRELLAEEKRNQIETMETSTILRAQAQADLIREQRSLQMKRYAVLIVMMILLGSAVGLGYARWHEQQAGQPVIEEPNNNPSVAKLPTFGFAVEKLYKISFSELQKEYAPLEQLEEEHLNFDPEQPTVLSVYRATREEGRLTYTFYFKEDVLVRVKVVSGQRWLFEGDLETAKKYGITLDQTAREITIDEKTRVYQRVSPSIEEMAFYLLGEDSGYGAAVFTFDQKVFGAYTTENPEIFWKSAQEVVKSALSRPETAIFPEQERDYTVMDYLGKIWITSKVEYKNAKGEQSSSTFVVRFLPDNSEEANYLEMDGEVLYDWS</sequence>
<evidence type="ECO:0000256" key="1">
    <source>
        <dbReference type="SAM" id="Phobius"/>
    </source>
</evidence>
<reference evidence="2" key="1">
    <citation type="submission" date="2019-08" db="EMBL/GenBank/DDBJ databases">
        <authorList>
            <person name="Kucharzyk K."/>
            <person name="Murdoch R.W."/>
            <person name="Higgins S."/>
            <person name="Loffler F."/>
        </authorList>
    </citation>
    <scope>NUCLEOTIDE SEQUENCE</scope>
</reference>
<organism evidence="2">
    <name type="scientific">bioreactor metagenome</name>
    <dbReference type="NCBI Taxonomy" id="1076179"/>
    <lineage>
        <taxon>unclassified sequences</taxon>
        <taxon>metagenomes</taxon>
        <taxon>ecological metagenomes</taxon>
    </lineage>
</organism>
<keyword evidence="1" id="KW-0472">Membrane</keyword>
<keyword evidence="1" id="KW-1133">Transmembrane helix</keyword>
<evidence type="ECO:0000313" key="2">
    <source>
        <dbReference type="EMBL" id="MPM48794.1"/>
    </source>
</evidence>
<gene>
    <name evidence="2" type="ORF">SDC9_95521</name>
</gene>
<accession>A0A645AGM6</accession>
<proteinExistence type="predicted"/>
<dbReference type="AlphaFoldDB" id="A0A645AGM6"/>
<comment type="caution">
    <text evidence="2">The sequence shown here is derived from an EMBL/GenBank/DDBJ whole genome shotgun (WGS) entry which is preliminary data.</text>
</comment>
<protein>
    <submittedName>
        <fullName evidence="2">Uncharacterized protein</fullName>
    </submittedName>
</protein>
<keyword evidence="1" id="KW-0812">Transmembrane</keyword>